<keyword evidence="6" id="KW-0067">ATP-binding</keyword>
<gene>
    <name evidence="7" type="ORF">SDC9_07589</name>
</gene>
<dbReference type="HAMAP" id="MF_00039">
    <property type="entry name" value="Adenylate_kinase_AK6"/>
    <property type="match status" value="1"/>
</dbReference>
<keyword evidence="1" id="KW-0690">Ribosome biogenesis</keyword>
<evidence type="ECO:0000256" key="5">
    <source>
        <dbReference type="ARBA" id="ARBA00022777"/>
    </source>
</evidence>
<evidence type="ECO:0000256" key="6">
    <source>
        <dbReference type="ARBA" id="ARBA00022840"/>
    </source>
</evidence>
<evidence type="ECO:0000256" key="3">
    <source>
        <dbReference type="ARBA" id="ARBA00022679"/>
    </source>
</evidence>
<evidence type="ECO:0000313" key="7">
    <source>
        <dbReference type="EMBL" id="MPL61999.1"/>
    </source>
</evidence>
<sequence>MKYSNQNSHNKVIFITGTPGTGKTSLANFLKEKFSDNYISKIIKISELAIQNDMIEGIDSDKGYKIVNISKLDKKINEEIENFMLNNLILDSSSNDINNIKSNNKKYFKLLIVEGHLSHLCNCKNVDKIIVLRLNPKILEKRLKSRSYSENKINENLEAEALGVCSAEAYQNYADHLNEIDTSDLSINEVASIVESIIFDEKSFPVGKIDFMDWFLF</sequence>
<dbReference type="PANTHER" id="PTHR12595:SF0">
    <property type="entry name" value="ADENYLATE KINASE ISOENZYME 6"/>
    <property type="match status" value="1"/>
</dbReference>
<proteinExistence type="inferred from homology"/>
<reference evidence="7" key="1">
    <citation type="submission" date="2019-08" db="EMBL/GenBank/DDBJ databases">
        <authorList>
            <person name="Kucharzyk K."/>
            <person name="Murdoch R.W."/>
            <person name="Higgins S."/>
            <person name="Loffler F."/>
        </authorList>
    </citation>
    <scope>NUCLEOTIDE SEQUENCE</scope>
</reference>
<keyword evidence="4" id="KW-0547">Nucleotide-binding</keyword>
<evidence type="ECO:0000256" key="2">
    <source>
        <dbReference type="ARBA" id="ARBA00022552"/>
    </source>
</evidence>
<dbReference type="GO" id="GO:0004017">
    <property type="term" value="F:AMP kinase activity"/>
    <property type="evidence" value="ECO:0007669"/>
    <property type="project" value="InterPro"/>
</dbReference>
<dbReference type="SUPFAM" id="SSF52540">
    <property type="entry name" value="P-loop containing nucleoside triphosphate hydrolases"/>
    <property type="match status" value="1"/>
</dbReference>
<dbReference type="AlphaFoldDB" id="A0A644T5F8"/>
<keyword evidence="5" id="KW-0418">Kinase</keyword>
<evidence type="ECO:0008006" key="8">
    <source>
        <dbReference type="Google" id="ProtNLM"/>
    </source>
</evidence>
<protein>
    <recommendedName>
        <fullName evidence="8">Adenylate kinase</fullName>
    </recommendedName>
</protein>
<dbReference type="Gene3D" id="3.40.50.300">
    <property type="entry name" value="P-loop containing nucleotide triphosphate hydrolases"/>
    <property type="match status" value="1"/>
</dbReference>
<accession>A0A644T5F8</accession>
<dbReference type="PANTHER" id="PTHR12595">
    <property type="entry name" value="POS9-ACTIVATING FACTOR FAP7-RELATED"/>
    <property type="match status" value="1"/>
</dbReference>
<dbReference type="EMBL" id="VSSQ01000016">
    <property type="protein sequence ID" value="MPL61999.1"/>
    <property type="molecule type" value="Genomic_DNA"/>
</dbReference>
<dbReference type="InterPro" id="IPR020618">
    <property type="entry name" value="Adenyl_kinase_AK6"/>
</dbReference>
<dbReference type="GO" id="GO:0005524">
    <property type="term" value="F:ATP binding"/>
    <property type="evidence" value="ECO:0007669"/>
    <property type="project" value="UniProtKB-KW"/>
</dbReference>
<keyword evidence="3" id="KW-0808">Transferase</keyword>
<evidence type="ECO:0000256" key="1">
    <source>
        <dbReference type="ARBA" id="ARBA00022517"/>
    </source>
</evidence>
<dbReference type="InterPro" id="IPR027417">
    <property type="entry name" value="P-loop_NTPase"/>
</dbReference>
<dbReference type="GO" id="GO:0006364">
    <property type="term" value="P:rRNA processing"/>
    <property type="evidence" value="ECO:0007669"/>
    <property type="project" value="UniProtKB-KW"/>
</dbReference>
<evidence type="ECO:0000256" key="4">
    <source>
        <dbReference type="ARBA" id="ARBA00022741"/>
    </source>
</evidence>
<organism evidence="7">
    <name type="scientific">bioreactor metagenome</name>
    <dbReference type="NCBI Taxonomy" id="1076179"/>
    <lineage>
        <taxon>unclassified sequences</taxon>
        <taxon>metagenomes</taxon>
        <taxon>ecological metagenomes</taxon>
    </lineage>
</organism>
<name>A0A644T5F8_9ZZZZ</name>
<comment type="caution">
    <text evidence="7">The sequence shown here is derived from an EMBL/GenBank/DDBJ whole genome shotgun (WGS) entry which is preliminary data.</text>
</comment>
<dbReference type="Pfam" id="PF13238">
    <property type="entry name" value="AAA_18"/>
    <property type="match status" value="1"/>
</dbReference>
<keyword evidence="2" id="KW-0698">rRNA processing</keyword>
<dbReference type="GO" id="GO:0016887">
    <property type="term" value="F:ATP hydrolysis activity"/>
    <property type="evidence" value="ECO:0007669"/>
    <property type="project" value="InterPro"/>
</dbReference>